<feature type="region of interest" description="Disordered" evidence="1">
    <location>
        <begin position="44"/>
        <end position="100"/>
    </location>
</feature>
<evidence type="ECO:0000313" key="3">
    <source>
        <dbReference type="EMBL" id="CAE0362408.1"/>
    </source>
</evidence>
<accession>A0A7S3NIG0</accession>
<feature type="chain" id="PRO_5031276800" description="ENTH domain-containing protein" evidence="2">
    <location>
        <begin position="18"/>
        <end position="525"/>
    </location>
</feature>
<protein>
    <recommendedName>
        <fullName evidence="4">ENTH domain-containing protein</fullName>
    </recommendedName>
</protein>
<feature type="signal peptide" evidence="2">
    <location>
        <begin position="1"/>
        <end position="17"/>
    </location>
</feature>
<dbReference type="AlphaFoldDB" id="A0A7S3NIG0"/>
<evidence type="ECO:0000256" key="2">
    <source>
        <dbReference type="SAM" id="SignalP"/>
    </source>
</evidence>
<evidence type="ECO:0008006" key="4">
    <source>
        <dbReference type="Google" id="ProtNLM"/>
    </source>
</evidence>
<dbReference type="InterPro" id="IPR008942">
    <property type="entry name" value="ENTH_VHS"/>
</dbReference>
<proteinExistence type="predicted"/>
<feature type="compositionally biased region" description="Basic residues" evidence="1">
    <location>
        <begin position="55"/>
        <end position="70"/>
    </location>
</feature>
<feature type="region of interest" description="Disordered" evidence="1">
    <location>
        <begin position="478"/>
        <end position="525"/>
    </location>
</feature>
<reference evidence="3" key="1">
    <citation type="submission" date="2021-01" db="EMBL/GenBank/DDBJ databases">
        <authorList>
            <person name="Corre E."/>
            <person name="Pelletier E."/>
            <person name="Niang G."/>
            <person name="Scheremetjew M."/>
            <person name="Finn R."/>
            <person name="Kale V."/>
            <person name="Holt S."/>
            <person name="Cochrane G."/>
            <person name="Meng A."/>
            <person name="Brown T."/>
            <person name="Cohen L."/>
        </authorList>
    </citation>
    <scope>NUCLEOTIDE SEQUENCE</scope>
    <source>
        <strain evidence="3">CCMP1510</strain>
    </source>
</reference>
<organism evidence="3">
    <name type="scientific">Aureoumbra lagunensis</name>
    <dbReference type="NCBI Taxonomy" id="44058"/>
    <lineage>
        <taxon>Eukaryota</taxon>
        <taxon>Sar</taxon>
        <taxon>Stramenopiles</taxon>
        <taxon>Ochrophyta</taxon>
        <taxon>Pelagophyceae</taxon>
        <taxon>Pelagomonadales</taxon>
        <taxon>Aureoumbra</taxon>
    </lineage>
</organism>
<dbReference type="Gene3D" id="1.25.40.90">
    <property type="match status" value="1"/>
</dbReference>
<dbReference type="EMBL" id="HBIJ01004466">
    <property type="protein sequence ID" value="CAE0362408.1"/>
    <property type="molecule type" value="Transcribed_RNA"/>
</dbReference>
<name>A0A7S3NIG0_9STRA</name>
<evidence type="ECO:0000256" key="1">
    <source>
        <dbReference type="SAM" id="MobiDB-lite"/>
    </source>
</evidence>
<feature type="compositionally biased region" description="Acidic residues" evidence="1">
    <location>
        <begin position="487"/>
        <end position="525"/>
    </location>
</feature>
<gene>
    <name evidence="3" type="ORF">ALAG00032_LOCUS3149</name>
</gene>
<sequence>MFLKLLALVVCMFGVEGERPMNHVVRQETCNSLRLRNSAMHLAIETRGGAVPPEKKKKGTTKTTKKKKKSSKESGKKGSSTKSKKKGSVYPYDDDDDFMNDGKRRQELSYYKPRAKSGPTVWQRATVMAKAAAEKAVEKSKVAADKAKEFGVEAAQRAQKAQRLAKAYYSSEYEKFLLTATWPSDQGIPPQLTKRLVESVARFPTRPASLPEDDPYRVTLRKLWKKMVEQDWRTSMKALYLLHALSRQSPVPKARALSRTLKAMLTDLDPKSGRKYFNRRDLVVKKAQEERARLVDAYAGLVLRRTLLFAGADFQDVSKSLEIIPQDGILTTAAAVKLTSRRAQHALLVLEHAVQFIEIARIGPDGKPIKPSNAHLVVISCLDLVLQDLAGAFKLAATSVATLATLASITDSDIALSSSATSDVQKCLEKFNSLRPRLTKAAKAAVKSLRYFDNKVNTEFLSTDSVLDEETTQTAIEAWANRPATAPDDDDEDLDDDDDTNDDDDDDDDHFDDDDDDDDFDDDDF</sequence>
<keyword evidence="2" id="KW-0732">Signal</keyword>